<comment type="caution">
    <text evidence="3">The sequence shown here is derived from an EMBL/GenBank/DDBJ whole genome shotgun (WGS) entry which is preliminary data.</text>
</comment>
<dbReference type="PANTHER" id="PTHR46086:SF17">
    <property type="entry name" value="ALPHA_BETA-HYDROLASES SUPERFAMILY PROTEIN"/>
    <property type="match status" value="1"/>
</dbReference>
<evidence type="ECO:0000256" key="1">
    <source>
        <dbReference type="ARBA" id="ARBA00022801"/>
    </source>
</evidence>
<organism evidence="3 4">
    <name type="scientific">Buddleja alternifolia</name>
    <dbReference type="NCBI Taxonomy" id="168488"/>
    <lineage>
        <taxon>Eukaryota</taxon>
        <taxon>Viridiplantae</taxon>
        <taxon>Streptophyta</taxon>
        <taxon>Embryophyta</taxon>
        <taxon>Tracheophyta</taxon>
        <taxon>Spermatophyta</taxon>
        <taxon>Magnoliopsida</taxon>
        <taxon>eudicotyledons</taxon>
        <taxon>Gunneridae</taxon>
        <taxon>Pentapetalae</taxon>
        <taxon>asterids</taxon>
        <taxon>lamiids</taxon>
        <taxon>Lamiales</taxon>
        <taxon>Scrophulariaceae</taxon>
        <taxon>Buddlejeae</taxon>
        <taxon>Buddleja</taxon>
    </lineage>
</organism>
<reference evidence="3" key="1">
    <citation type="submission" date="2019-10" db="EMBL/GenBank/DDBJ databases">
        <authorList>
            <person name="Zhang R."/>
            <person name="Pan Y."/>
            <person name="Wang J."/>
            <person name="Ma R."/>
            <person name="Yu S."/>
        </authorList>
    </citation>
    <scope>NUCLEOTIDE SEQUENCE</scope>
    <source>
        <strain evidence="3">LA-IB0</strain>
        <tissue evidence="3">Leaf</tissue>
    </source>
</reference>
<dbReference type="Gene3D" id="3.40.50.1820">
    <property type="entry name" value="alpha/beta hydrolase"/>
    <property type="match status" value="1"/>
</dbReference>
<feature type="domain" description="Fungal lipase-type" evidence="2">
    <location>
        <begin position="68"/>
        <end position="190"/>
    </location>
</feature>
<keyword evidence="1" id="KW-0378">Hydrolase</keyword>
<name>A0AAV6W8Q8_9LAMI</name>
<dbReference type="Pfam" id="PF01764">
    <property type="entry name" value="Lipase_3"/>
    <property type="match status" value="1"/>
</dbReference>
<dbReference type="GO" id="GO:0006629">
    <property type="term" value="P:lipid metabolic process"/>
    <property type="evidence" value="ECO:0007669"/>
    <property type="project" value="InterPro"/>
</dbReference>
<protein>
    <recommendedName>
        <fullName evidence="2">Fungal lipase-type domain-containing protein</fullName>
    </recommendedName>
</protein>
<dbReference type="SUPFAM" id="SSF53474">
    <property type="entry name" value="alpha/beta-Hydrolases"/>
    <property type="match status" value="1"/>
</dbReference>
<evidence type="ECO:0000313" key="4">
    <source>
        <dbReference type="Proteomes" id="UP000826271"/>
    </source>
</evidence>
<dbReference type="GO" id="GO:0004806">
    <property type="term" value="F:triacylglycerol lipase activity"/>
    <property type="evidence" value="ECO:0007669"/>
    <property type="project" value="InterPro"/>
</dbReference>
<keyword evidence="4" id="KW-1185">Reference proteome</keyword>
<evidence type="ECO:0000259" key="2">
    <source>
        <dbReference type="Pfam" id="PF01764"/>
    </source>
</evidence>
<dbReference type="EMBL" id="WHWC01000016">
    <property type="protein sequence ID" value="KAG8367078.1"/>
    <property type="molecule type" value="Genomic_DNA"/>
</dbReference>
<dbReference type="InterPro" id="IPR029058">
    <property type="entry name" value="AB_hydrolase_fold"/>
</dbReference>
<dbReference type="PANTHER" id="PTHR46086">
    <property type="entry name" value="ALPHA/BETA-HYDROLASES SUPERFAMILY PROTEIN"/>
    <property type="match status" value="1"/>
</dbReference>
<dbReference type="InterPro" id="IPR044819">
    <property type="entry name" value="OBL-like"/>
</dbReference>
<dbReference type="CDD" id="cd00519">
    <property type="entry name" value="Lipase_3"/>
    <property type="match status" value="1"/>
</dbReference>
<evidence type="ECO:0000313" key="3">
    <source>
        <dbReference type="EMBL" id="KAG8367078.1"/>
    </source>
</evidence>
<sequence>MSYGDKGYYAAFSMVAAKASYENMNYIESVVKDHWKMDWVGSFNFWNDYQEKATTQAFILDDNKDRIIVAFRGTEPFNAYDWSSDVDFSWYELPRVGKIHAGFMKALGMQRCQGWPENQDDKKPETAYYAIRKLLMERQQKNDKVKFIVSGHSLGRALAVLFPGILGLHGESLLLERLEGVYTFGQPRVLLEEPDKNYFSLIWLIPKFINAWWELIGSFIISCTRGSYYKENGLLRLIRVIGLLAPGLPDHVPQDYVNITQLGSFDIFFSK</sequence>
<dbReference type="InterPro" id="IPR002921">
    <property type="entry name" value="Fungal_lipase-type"/>
</dbReference>
<dbReference type="Proteomes" id="UP000826271">
    <property type="component" value="Unassembled WGS sequence"/>
</dbReference>
<gene>
    <name evidence="3" type="ORF">BUALT_Bualt16G0035200</name>
</gene>
<accession>A0AAV6W8Q8</accession>
<proteinExistence type="predicted"/>
<dbReference type="AlphaFoldDB" id="A0AAV6W8Q8"/>